<dbReference type="EMBL" id="CAUEEQ010079127">
    <property type="protein sequence ID" value="CAJ0968291.1"/>
    <property type="molecule type" value="Genomic_DNA"/>
</dbReference>
<dbReference type="Gene3D" id="3.40.50.1820">
    <property type="entry name" value="alpha/beta hydrolase"/>
    <property type="match status" value="1"/>
</dbReference>
<evidence type="ECO:0000256" key="1">
    <source>
        <dbReference type="ARBA" id="ARBA00010088"/>
    </source>
</evidence>
<protein>
    <recommendedName>
        <fullName evidence="5">Epoxide hydrolase</fullName>
    </recommendedName>
</protein>
<comment type="similarity">
    <text evidence="1">Belongs to the peptidase S33 family.</text>
</comment>
<evidence type="ECO:0000313" key="3">
    <source>
        <dbReference type="EMBL" id="CAJ0968291.1"/>
    </source>
</evidence>
<dbReference type="Proteomes" id="UP001176940">
    <property type="component" value="Unassembled WGS sequence"/>
</dbReference>
<accession>A0ABN9MNE3</accession>
<evidence type="ECO:0000313" key="4">
    <source>
        <dbReference type="Proteomes" id="UP001176940"/>
    </source>
</evidence>
<keyword evidence="4" id="KW-1185">Reference proteome</keyword>
<sequence length="140" mass="16220">MIPPLGWPPTSWRSSTWTNQEFRNLEDGGLQRKYTMDDLLTNVMIYWVTGSITSSMRFYKENFTRDFQTSPSMRTPVYVPTGIAAFPNEVAHAPRVLAKDKYRNIVTYTFMPRGGHFAAFEEPELLARDIQKFVSTVEKK</sequence>
<gene>
    <name evidence="3" type="ORF">RIMI_LOCUS22970342</name>
</gene>
<keyword evidence="2" id="KW-0378">Hydrolase</keyword>
<organism evidence="3 4">
    <name type="scientific">Ranitomeya imitator</name>
    <name type="common">mimic poison frog</name>
    <dbReference type="NCBI Taxonomy" id="111125"/>
    <lineage>
        <taxon>Eukaryota</taxon>
        <taxon>Metazoa</taxon>
        <taxon>Chordata</taxon>
        <taxon>Craniata</taxon>
        <taxon>Vertebrata</taxon>
        <taxon>Euteleostomi</taxon>
        <taxon>Amphibia</taxon>
        <taxon>Batrachia</taxon>
        <taxon>Anura</taxon>
        <taxon>Neobatrachia</taxon>
        <taxon>Hyloidea</taxon>
        <taxon>Dendrobatidae</taxon>
        <taxon>Dendrobatinae</taxon>
        <taxon>Ranitomeya</taxon>
    </lineage>
</organism>
<comment type="caution">
    <text evidence="3">The sequence shown here is derived from an EMBL/GenBank/DDBJ whole genome shotgun (WGS) entry which is preliminary data.</text>
</comment>
<dbReference type="PANTHER" id="PTHR21661">
    <property type="entry name" value="EPOXIDE HYDROLASE 1-RELATED"/>
    <property type="match status" value="1"/>
</dbReference>
<reference evidence="3" key="1">
    <citation type="submission" date="2023-07" db="EMBL/GenBank/DDBJ databases">
        <authorList>
            <person name="Stuckert A."/>
        </authorList>
    </citation>
    <scope>NUCLEOTIDE SEQUENCE</scope>
</reference>
<dbReference type="PRINTS" id="PR00412">
    <property type="entry name" value="EPOXHYDRLASE"/>
</dbReference>
<evidence type="ECO:0000256" key="2">
    <source>
        <dbReference type="ARBA" id="ARBA00022801"/>
    </source>
</evidence>
<evidence type="ECO:0008006" key="5">
    <source>
        <dbReference type="Google" id="ProtNLM"/>
    </source>
</evidence>
<proteinExistence type="inferred from homology"/>
<dbReference type="InterPro" id="IPR000639">
    <property type="entry name" value="Epox_hydrolase-like"/>
</dbReference>
<name>A0ABN9MNE3_9NEOB</name>
<dbReference type="SUPFAM" id="SSF53474">
    <property type="entry name" value="alpha/beta-Hydrolases"/>
    <property type="match status" value="1"/>
</dbReference>
<dbReference type="PANTHER" id="PTHR21661:SF78">
    <property type="entry name" value="EPOXIDE HYDROLASE 1"/>
    <property type="match status" value="1"/>
</dbReference>
<dbReference type="InterPro" id="IPR029058">
    <property type="entry name" value="AB_hydrolase_fold"/>
</dbReference>